<dbReference type="Gene3D" id="3.40.50.2000">
    <property type="entry name" value="Glycogen Phosphorylase B"/>
    <property type="match status" value="2"/>
</dbReference>
<keyword evidence="3" id="KW-1185">Reference proteome</keyword>
<comment type="caution">
    <text evidence="2">The sequence shown here is derived from an EMBL/GenBank/DDBJ whole genome shotgun (WGS) entry which is preliminary data.</text>
</comment>
<dbReference type="AlphaFoldDB" id="A0A6I2L3U7"/>
<dbReference type="GO" id="GO:0016758">
    <property type="term" value="F:hexosyltransferase activity"/>
    <property type="evidence" value="ECO:0007669"/>
    <property type="project" value="UniProtKB-ARBA"/>
</dbReference>
<dbReference type="InterPro" id="IPR050426">
    <property type="entry name" value="Glycosyltransferase_28"/>
</dbReference>
<dbReference type="CDD" id="cd03784">
    <property type="entry name" value="GT1_Gtf-like"/>
    <property type="match status" value="1"/>
</dbReference>
<accession>A0A6I2L3U7</accession>
<reference evidence="2 3" key="1">
    <citation type="submission" date="2019-11" db="EMBL/GenBank/DDBJ databases">
        <title>Novel species isolated from a subtropical stream in China.</title>
        <authorList>
            <person name="Lu H."/>
        </authorList>
    </citation>
    <scope>NUCLEOTIDE SEQUENCE [LARGE SCALE GENOMIC DNA]</scope>
    <source>
        <strain evidence="2 3">FT80W</strain>
    </source>
</reference>
<dbReference type="PANTHER" id="PTHR48050:SF13">
    <property type="entry name" value="STEROL 3-BETA-GLUCOSYLTRANSFERASE UGT80A2"/>
    <property type="match status" value="1"/>
</dbReference>
<dbReference type="InterPro" id="IPR010610">
    <property type="entry name" value="EryCIII-like_C"/>
</dbReference>
<dbReference type="GO" id="GO:0008194">
    <property type="term" value="F:UDP-glycosyltransferase activity"/>
    <property type="evidence" value="ECO:0007669"/>
    <property type="project" value="InterPro"/>
</dbReference>
<evidence type="ECO:0000313" key="2">
    <source>
        <dbReference type="EMBL" id="MRW92811.1"/>
    </source>
</evidence>
<dbReference type="GO" id="GO:0017000">
    <property type="term" value="P:antibiotic biosynthetic process"/>
    <property type="evidence" value="ECO:0007669"/>
    <property type="project" value="UniProtKB-ARBA"/>
</dbReference>
<sequence>MKIGLQTWGSHGDIRPMLALAEGLQLAGHEVTLVITCVDSDVYAAVQSAAGVTIRTVASPVIQRDEAAEIGISIVSARDPLRQMALILRRCFQPAEEAMIAAAQQLAAESDLLIGHYFMYPLQVAAERAGKPYVSVLLSHAAVPSAYSHPLRWPRMFNGFLWWLTRTLLHRELAPYVNGLRRRLGMRPVRDVVSEVWLSPYLTLVAVSPQICERQPDWPDAVQLSGFLDMPNMSLEGQLSAALAAFLDAGEAPVYMTLGSWMPQDLPNQRDTLRMLSDAARQAGCRAVIQSPAWEACGFQPDDRIMYVSASPHHLIFPRCAAVLHHGGAGTTQSVTLAGVPHIVIAHISEQEHWANELRRIGVAGKLTRRRSVTASQLAERIALVRSKPEWRIKAAQVARAMVQENGVDAAVRLINRSMEKM</sequence>
<feature type="domain" description="Erythromycin biosynthesis protein CIII-like C-terminal" evidence="1">
    <location>
        <begin position="304"/>
        <end position="404"/>
    </location>
</feature>
<gene>
    <name evidence="2" type="ORF">GJ699_22690</name>
</gene>
<organism evidence="2 3">
    <name type="scientific">Duganella guangzhouensis</name>
    <dbReference type="NCBI Taxonomy" id="2666084"/>
    <lineage>
        <taxon>Bacteria</taxon>
        <taxon>Pseudomonadati</taxon>
        <taxon>Pseudomonadota</taxon>
        <taxon>Betaproteobacteria</taxon>
        <taxon>Burkholderiales</taxon>
        <taxon>Oxalobacteraceae</taxon>
        <taxon>Telluria group</taxon>
        <taxon>Duganella</taxon>
    </lineage>
</organism>
<protein>
    <recommendedName>
        <fullName evidence="1">Erythromycin biosynthesis protein CIII-like C-terminal domain-containing protein</fullName>
    </recommendedName>
</protein>
<name>A0A6I2L3U7_9BURK</name>
<dbReference type="InterPro" id="IPR002213">
    <property type="entry name" value="UDP_glucos_trans"/>
</dbReference>
<dbReference type="RefSeq" id="WP_154380590.1">
    <property type="nucleotide sequence ID" value="NZ_WKJK01000013.1"/>
</dbReference>
<dbReference type="Pfam" id="PF06722">
    <property type="entry name" value="EryCIII-like_C"/>
    <property type="match status" value="1"/>
</dbReference>
<evidence type="ECO:0000259" key="1">
    <source>
        <dbReference type="Pfam" id="PF06722"/>
    </source>
</evidence>
<proteinExistence type="predicted"/>
<dbReference type="PANTHER" id="PTHR48050">
    <property type="entry name" value="STEROL 3-BETA-GLUCOSYLTRANSFERASE"/>
    <property type="match status" value="1"/>
</dbReference>
<dbReference type="SUPFAM" id="SSF53756">
    <property type="entry name" value="UDP-Glycosyltransferase/glycogen phosphorylase"/>
    <property type="match status" value="1"/>
</dbReference>
<dbReference type="Proteomes" id="UP000433309">
    <property type="component" value="Unassembled WGS sequence"/>
</dbReference>
<evidence type="ECO:0000313" key="3">
    <source>
        <dbReference type="Proteomes" id="UP000433309"/>
    </source>
</evidence>
<dbReference type="EMBL" id="WKJK01000013">
    <property type="protein sequence ID" value="MRW92811.1"/>
    <property type="molecule type" value="Genomic_DNA"/>
</dbReference>
<dbReference type="FunFam" id="3.40.50.2000:FF:000009">
    <property type="entry name" value="Sterol 3-beta-glucosyltransferase UGT80A2"/>
    <property type="match status" value="1"/>
</dbReference>